<keyword evidence="1" id="KW-0067">ATP-binding</keyword>
<dbReference type="Proteomes" id="UP000605361">
    <property type="component" value="Unassembled WGS sequence"/>
</dbReference>
<name>A0A931EY88_9ACTN</name>
<keyword evidence="2" id="KW-1185">Reference proteome</keyword>
<dbReference type="EMBL" id="JADOGI010000007">
    <property type="protein sequence ID" value="MBF8184971.1"/>
    <property type="molecule type" value="Genomic_DNA"/>
</dbReference>
<evidence type="ECO:0000313" key="2">
    <source>
        <dbReference type="Proteomes" id="UP000605361"/>
    </source>
</evidence>
<accession>A0A931EY88</accession>
<protein>
    <submittedName>
        <fullName evidence="1">ATP-binding protein</fullName>
    </submittedName>
</protein>
<dbReference type="RefSeq" id="WP_195893955.1">
    <property type="nucleotide sequence ID" value="NZ_JADOGI010000007.1"/>
</dbReference>
<evidence type="ECO:0000313" key="1">
    <source>
        <dbReference type="EMBL" id="MBF8184971.1"/>
    </source>
</evidence>
<reference evidence="1" key="1">
    <citation type="submission" date="2020-11" db="EMBL/GenBank/DDBJ databases">
        <title>Whole-genome analyses of Nonomuraea sp. K274.</title>
        <authorList>
            <person name="Veyisoglu A."/>
        </authorList>
    </citation>
    <scope>NUCLEOTIDE SEQUENCE</scope>
    <source>
        <strain evidence="1">K274</strain>
    </source>
</reference>
<dbReference type="GO" id="GO:0005524">
    <property type="term" value="F:ATP binding"/>
    <property type="evidence" value="ECO:0007669"/>
    <property type="project" value="UniProtKB-KW"/>
</dbReference>
<comment type="caution">
    <text evidence="1">The sequence shown here is derived from an EMBL/GenBank/DDBJ whole genome shotgun (WGS) entry which is preliminary data.</text>
</comment>
<keyword evidence="1" id="KW-0547">Nucleotide-binding</keyword>
<dbReference type="InterPro" id="IPR036388">
    <property type="entry name" value="WH-like_DNA-bd_sf"/>
</dbReference>
<sequence length="549" mass="61645">MPRLPDGAVVVLAGRIPPDLVWQADPGWADTLRLIALHDLDPVDSAALLQARGMAGELRDPLLAFAGGHPLALSLGAAAAIKDSAAGSRWTPSHDVVASLLDQLVGEVPGPAHWHALQVCAHTYMTTQDVLRAVLPDDDAAALFSWLRRQPFIDSGPLGLYPHDVVREILEADLRWRDPQGHADMHLSVKTHLMARIRAADDMDVLGVVGSLIYLHRDEERTPKPHAWRDHGEVYEDVFRPEDTEDLLRLAAECDAASAAAVSLWTTRQPRAFRLYRTTRDGELAAATAWLRLDSQEEAQADPVAATAWANAHTVAPLRPGEYLAVGRSWVRERYRGTSPVMDLIQWRMVGWCLRSERMAWSFMAVHGEDPLSERYRHYNMHDLGDHAWEGDVEYILRAHDWRAVPAHIWLERLLPADRRQARVMHEPDLAVLSQAEFTDALRKALRHLPRLGELAANPLTRSRILAGQADPARALRALLEQAIHDLSQDPRAAKLHRALDITYLRGAPTQEVAAERLGLPYATYRRHLFAGIERIREDLWSREIYGRN</sequence>
<dbReference type="Gene3D" id="1.10.10.10">
    <property type="entry name" value="Winged helix-like DNA-binding domain superfamily/Winged helix DNA-binding domain"/>
    <property type="match status" value="1"/>
</dbReference>
<organism evidence="1 2">
    <name type="scientific">Nonomuraea cypriaca</name>
    <dbReference type="NCBI Taxonomy" id="1187855"/>
    <lineage>
        <taxon>Bacteria</taxon>
        <taxon>Bacillati</taxon>
        <taxon>Actinomycetota</taxon>
        <taxon>Actinomycetes</taxon>
        <taxon>Streptosporangiales</taxon>
        <taxon>Streptosporangiaceae</taxon>
        <taxon>Nonomuraea</taxon>
    </lineage>
</organism>
<dbReference type="AlphaFoldDB" id="A0A931EY88"/>
<gene>
    <name evidence="1" type="ORF">ITP53_04315</name>
</gene>
<proteinExistence type="predicted"/>